<accession>A0A494Y9Q2</accession>
<dbReference type="InterPro" id="IPR028082">
    <property type="entry name" value="Peripla_BP_I"/>
</dbReference>
<comment type="caution">
    <text evidence="5">The sequence shown here is derived from an EMBL/GenBank/DDBJ whole genome shotgun (WGS) entry which is preliminary data.</text>
</comment>
<keyword evidence="1" id="KW-0805">Transcription regulation</keyword>
<dbReference type="InterPro" id="IPR001761">
    <property type="entry name" value="Peripla_BP/Lac1_sug-bd_dom"/>
</dbReference>
<dbReference type="SMART" id="SM00354">
    <property type="entry name" value="HTH_LACI"/>
    <property type="match status" value="1"/>
</dbReference>
<name>A0A494Y9Q2_9BACL</name>
<evidence type="ECO:0000256" key="2">
    <source>
        <dbReference type="ARBA" id="ARBA00023125"/>
    </source>
</evidence>
<dbReference type="GO" id="GO:0000976">
    <property type="term" value="F:transcription cis-regulatory region binding"/>
    <property type="evidence" value="ECO:0007669"/>
    <property type="project" value="TreeGrafter"/>
</dbReference>
<dbReference type="Proteomes" id="UP000282076">
    <property type="component" value="Unassembled WGS sequence"/>
</dbReference>
<dbReference type="Gene3D" id="3.40.50.2300">
    <property type="match status" value="2"/>
</dbReference>
<keyword evidence="2" id="KW-0238">DNA-binding</keyword>
<gene>
    <name evidence="5" type="ORF">D7Z26_04570</name>
</gene>
<dbReference type="SUPFAM" id="SSF47413">
    <property type="entry name" value="lambda repressor-like DNA-binding domains"/>
    <property type="match status" value="1"/>
</dbReference>
<dbReference type="PROSITE" id="PS50932">
    <property type="entry name" value="HTH_LACI_2"/>
    <property type="match status" value="1"/>
</dbReference>
<dbReference type="Pfam" id="PF00356">
    <property type="entry name" value="LacI"/>
    <property type="match status" value="1"/>
</dbReference>
<dbReference type="Pfam" id="PF00532">
    <property type="entry name" value="Peripla_BP_1"/>
    <property type="match status" value="1"/>
</dbReference>
<dbReference type="PROSITE" id="PS00356">
    <property type="entry name" value="HTH_LACI_1"/>
    <property type="match status" value="1"/>
</dbReference>
<dbReference type="SUPFAM" id="SSF53822">
    <property type="entry name" value="Periplasmic binding protein-like I"/>
    <property type="match status" value="1"/>
</dbReference>
<dbReference type="RefSeq" id="WP_120975029.1">
    <property type="nucleotide sequence ID" value="NZ_RBZM01000002.1"/>
</dbReference>
<dbReference type="CDD" id="cd01392">
    <property type="entry name" value="HTH_LacI"/>
    <property type="match status" value="1"/>
</dbReference>
<evidence type="ECO:0000256" key="3">
    <source>
        <dbReference type="ARBA" id="ARBA00023163"/>
    </source>
</evidence>
<reference evidence="5 6" key="1">
    <citation type="submission" date="2018-10" db="EMBL/GenBank/DDBJ databases">
        <title>Cohnella sp. M2MS4P-1, whole genome shotgun sequence.</title>
        <authorList>
            <person name="Tuo L."/>
        </authorList>
    </citation>
    <scope>NUCLEOTIDE SEQUENCE [LARGE SCALE GENOMIC DNA]</scope>
    <source>
        <strain evidence="5 6">M2MS4P-1</strain>
    </source>
</reference>
<dbReference type="PANTHER" id="PTHR30146:SF149">
    <property type="entry name" value="HTH-TYPE TRANSCRIPTIONAL REGULATOR EBGR"/>
    <property type="match status" value="1"/>
</dbReference>
<dbReference type="OrthoDB" id="9784962at2"/>
<evidence type="ECO:0000313" key="6">
    <source>
        <dbReference type="Proteomes" id="UP000282076"/>
    </source>
</evidence>
<dbReference type="InterPro" id="IPR000843">
    <property type="entry name" value="HTH_LacI"/>
</dbReference>
<dbReference type="AlphaFoldDB" id="A0A494Y9Q2"/>
<keyword evidence="6" id="KW-1185">Reference proteome</keyword>
<sequence length="340" mass="38312">MKPTIKDVAKLANVSISTVSRVMNAPETVVETKKLRVLDAIERLKYKPNALARGLIYKKTNTLGVVIPDIRNPYYADIIRGMEDASKMLGYNLIICNTDRDRARLFSYLNNFYEKQVDGILYTSDPVYPDYYKALQRLQMPVVLVSTHSMEYRLPSVKINDEQAAYDAVKYLIDSGHTSIGMIGFHLSDSIAGLPRYEGFARALREHDLDDSKDNVVFVNGWSYDTPDAAAQLIARFPSVTAVFTSSDELAIGLIAYLHEQGIRVPEQISVMGFDNIRWGNLSIPKLTTVAQPTYEIGFRSVMKLNAIIKEQDDSELREYLPHTIIERASAKILKSFSSP</sequence>
<dbReference type="InterPro" id="IPR010982">
    <property type="entry name" value="Lambda_DNA-bd_dom_sf"/>
</dbReference>
<evidence type="ECO:0000313" key="5">
    <source>
        <dbReference type="EMBL" id="RKP57413.1"/>
    </source>
</evidence>
<dbReference type="GO" id="GO:0003700">
    <property type="term" value="F:DNA-binding transcription factor activity"/>
    <property type="evidence" value="ECO:0007669"/>
    <property type="project" value="TreeGrafter"/>
</dbReference>
<keyword evidence="3" id="KW-0804">Transcription</keyword>
<dbReference type="EMBL" id="RBZM01000002">
    <property type="protein sequence ID" value="RKP57413.1"/>
    <property type="molecule type" value="Genomic_DNA"/>
</dbReference>
<organism evidence="5 6">
    <name type="scientific">Cohnella endophytica</name>
    <dbReference type="NCBI Taxonomy" id="2419778"/>
    <lineage>
        <taxon>Bacteria</taxon>
        <taxon>Bacillati</taxon>
        <taxon>Bacillota</taxon>
        <taxon>Bacilli</taxon>
        <taxon>Bacillales</taxon>
        <taxon>Paenibacillaceae</taxon>
        <taxon>Cohnella</taxon>
    </lineage>
</organism>
<protein>
    <submittedName>
        <fullName evidence="5">LacI family transcriptional regulator</fullName>
    </submittedName>
</protein>
<feature type="domain" description="HTH lacI-type" evidence="4">
    <location>
        <begin position="3"/>
        <end position="57"/>
    </location>
</feature>
<dbReference type="PRINTS" id="PR00036">
    <property type="entry name" value="HTHLACI"/>
</dbReference>
<proteinExistence type="predicted"/>
<evidence type="ECO:0000259" key="4">
    <source>
        <dbReference type="PROSITE" id="PS50932"/>
    </source>
</evidence>
<evidence type="ECO:0000256" key="1">
    <source>
        <dbReference type="ARBA" id="ARBA00023015"/>
    </source>
</evidence>
<dbReference type="PANTHER" id="PTHR30146">
    <property type="entry name" value="LACI-RELATED TRANSCRIPTIONAL REPRESSOR"/>
    <property type="match status" value="1"/>
</dbReference>
<dbReference type="CDD" id="cd19975">
    <property type="entry name" value="PBP1_CcpA-like"/>
    <property type="match status" value="1"/>
</dbReference>
<dbReference type="Gene3D" id="1.10.260.40">
    <property type="entry name" value="lambda repressor-like DNA-binding domains"/>
    <property type="match status" value="1"/>
</dbReference>